<dbReference type="GeneID" id="98317667"/>
<reference evidence="1 2" key="1">
    <citation type="journal article" date="2015" name="Genome Announc.">
        <title>Expanding the biotechnology potential of lactobacilli through comparative genomics of 213 strains and associated genera.</title>
        <authorList>
            <person name="Sun Z."/>
            <person name="Harris H.M."/>
            <person name="McCann A."/>
            <person name="Guo C."/>
            <person name="Argimon S."/>
            <person name="Zhang W."/>
            <person name="Yang X."/>
            <person name="Jeffery I.B."/>
            <person name="Cooney J.C."/>
            <person name="Kagawa T.F."/>
            <person name="Liu W."/>
            <person name="Song Y."/>
            <person name="Salvetti E."/>
            <person name="Wrobel A."/>
            <person name="Rasinkangas P."/>
            <person name="Parkhill J."/>
            <person name="Rea M.C."/>
            <person name="O'Sullivan O."/>
            <person name="Ritari J."/>
            <person name="Douillard F.P."/>
            <person name="Paul Ross R."/>
            <person name="Yang R."/>
            <person name="Briner A.E."/>
            <person name="Felis G.E."/>
            <person name="de Vos W.M."/>
            <person name="Barrangou R."/>
            <person name="Klaenhammer T.R."/>
            <person name="Caufield P.W."/>
            <person name="Cui Y."/>
            <person name="Zhang H."/>
            <person name="O'Toole P.W."/>
        </authorList>
    </citation>
    <scope>NUCLEOTIDE SEQUENCE [LARGE SCALE GENOMIC DNA]</scope>
    <source>
        <strain evidence="1 2">ATCC 27304</strain>
    </source>
</reference>
<name>A0A0R2FSR8_9LACO</name>
<organism evidence="1 2">
    <name type="scientific">Liquorilactobacillus mali</name>
    <dbReference type="NCBI Taxonomy" id="1618"/>
    <lineage>
        <taxon>Bacteria</taxon>
        <taxon>Bacillati</taxon>
        <taxon>Bacillota</taxon>
        <taxon>Bacilli</taxon>
        <taxon>Lactobacillales</taxon>
        <taxon>Lactobacillaceae</taxon>
        <taxon>Liquorilactobacillus</taxon>
    </lineage>
</organism>
<protein>
    <submittedName>
        <fullName evidence="1">Uncharacterized protein</fullName>
    </submittedName>
</protein>
<dbReference type="PATRIC" id="fig|1618.3.peg.1964"/>
<accession>A0A0R2FSR8</accession>
<evidence type="ECO:0000313" key="2">
    <source>
        <dbReference type="Proteomes" id="UP000051727"/>
    </source>
</evidence>
<proteinExistence type="predicted"/>
<sequence>MIKKGTVVRYKRHLYSVNCLKRKGAYVAALIRLGNNRHEEVPLEQLEELGV</sequence>
<comment type="caution">
    <text evidence="1">The sequence shown here is derived from an EMBL/GenBank/DDBJ whole genome shotgun (WGS) entry which is preliminary data.</text>
</comment>
<dbReference type="RefSeq" id="WP_155820731.1">
    <property type="nucleotide sequence ID" value="NZ_CP045035.1"/>
</dbReference>
<dbReference type="Proteomes" id="UP000051727">
    <property type="component" value="Unassembled WGS sequence"/>
</dbReference>
<gene>
    <name evidence="1" type="ORF">IV36_GL001925</name>
</gene>
<dbReference type="EMBL" id="JQAR01000005">
    <property type="protein sequence ID" value="KRN31118.1"/>
    <property type="molecule type" value="Genomic_DNA"/>
</dbReference>
<dbReference type="AlphaFoldDB" id="A0A0R2FSR8"/>
<evidence type="ECO:0000313" key="1">
    <source>
        <dbReference type="EMBL" id="KRN31118.1"/>
    </source>
</evidence>